<keyword evidence="1" id="KW-0696">RNA-directed RNA polymerase</keyword>
<evidence type="ECO:0000313" key="4">
    <source>
        <dbReference type="Proteomes" id="UP001516023"/>
    </source>
</evidence>
<dbReference type="PANTHER" id="PTHR23079:SF55">
    <property type="entry name" value="RNA-DIRECTED RNA POLYMERASE"/>
    <property type="match status" value="1"/>
</dbReference>
<dbReference type="Pfam" id="PF05183">
    <property type="entry name" value="RdRP"/>
    <property type="match status" value="1"/>
</dbReference>
<dbReference type="GO" id="GO:0003968">
    <property type="term" value="F:RNA-directed RNA polymerase activity"/>
    <property type="evidence" value="ECO:0007669"/>
    <property type="project" value="UniProtKB-KW"/>
</dbReference>
<evidence type="ECO:0000256" key="1">
    <source>
        <dbReference type="RuleBase" id="RU363098"/>
    </source>
</evidence>
<reference evidence="3 4" key="1">
    <citation type="journal article" date="2020" name="G3 (Bethesda)">
        <title>Improved Reference Genome for Cyclotella cryptica CCMP332, a Model for Cell Wall Morphogenesis, Salinity Adaptation, and Lipid Production in Diatoms (Bacillariophyta).</title>
        <authorList>
            <person name="Roberts W.R."/>
            <person name="Downey K.M."/>
            <person name="Ruck E.C."/>
            <person name="Traller J.C."/>
            <person name="Alverson A.J."/>
        </authorList>
    </citation>
    <scope>NUCLEOTIDE SEQUENCE [LARGE SCALE GENOMIC DNA]</scope>
    <source>
        <strain evidence="3 4">CCMP332</strain>
    </source>
</reference>
<comment type="similarity">
    <text evidence="1">Belongs to the RdRP family.</text>
</comment>
<dbReference type="PANTHER" id="PTHR23079">
    <property type="entry name" value="RNA-DEPENDENT RNA POLYMERASE"/>
    <property type="match status" value="1"/>
</dbReference>
<evidence type="ECO:0000313" key="3">
    <source>
        <dbReference type="EMBL" id="KAL3801017.1"/>
    </source>
</evidence>
<dbReference type="Proteomes" id="UP001516023">
    <property type="component" value="Unassembled WGS sequence"/>
</dbReference>
<keyword evidence="1" id="KW-0548">Nucleotidyltransferase</keyword>
<keyword evidence="4" id="KW-1185">Reference proteome</keyword>
<protein>
    <recommendedName>
        <fullName evidence="1">RNA-dependent RNA polymerase</fullName>
        <ecNumber evidence="1">2.7.7.48</ecNumber>
    </recommendedName>
</protein>
<dbReference type="GO" id="GO:0031047">
    <property type="term" value="P:regulatory ncRNA-mediated gene silencing"/>
    <property type="evidence" value="ECO:0007669"/>
    <property type="project" value="UniProtKB-KW"/>
</dbReference>
<feature type="domain" description="RDRP core" evidence="2">
    <location>
        <begin position="267"/>
        <end position="875"/>
    </location>
</feature>
<dbReference type="InterPro" id="IPR057596">
    <property type="entry name" value="RDRP_core"/>
</dbReference>
<name>A0ABD3QL99_9STRA</name>
<keyword evidence="1" id="KW-0808">Transferase</keyword>
<dbReference type="GO" id="GO:0003723">
    <property type="term" value="F:RNA binding"/>
    <property type="evidence" value="ECO:0007669"/>
    <property type="project" value="UniProtKB-KW"/>
</dbReference>
<sequence length="1040" mass="118247">MRGGNCMVEGCALVPGETMLESASSMDDSKFDEELRVMEMPPSENESDAFEGRAHSSDEAVVEDNINVNDAAFEEQPRVSKLSSLTQRGSHTVEASTTARSYEMFESSSDVDSTLFDAELSMLEIPPVSQNESDTTDAHTITQSDVLLDCSSDGHDALFDAELSLLEMPPLSQNESSVAMDEYGGYTCDSELEEALDRMSVWDDHKDKVTLMSELISAIDQETDSSCTPSYHGLVKHALKNGYKVDEGDSCMVLFHAKLTQDGIELLPPEPADVMTRRIHRQFGSHRFLNLKCDQKCTESLATLRSYLKNHFTSDNKLHLAGRNYGIIYSNPSEMPVVLRLFAESGVGIKTCDEISASQVAETCIPLALNPGLSLTSYMKRMQLSFTMTIPSLALKPDMLEAIPDIVGDINRENIMTDGCGLISREALNEVYTRYTHNLEERHRILGKKSNPGTQASCPYSSFQGRIGGIKGMFVVDDTLEGIKVQYRPSQLKYNTPMTSRDETHQFDFNNPVYNTVEVKEWDKKPPPHAHLCQNTIQLLEERGVPKEFFLSLAENEISELKSVAKDYELLTKTYRARKYLRDNQCIFEDDILLRMLHAGVPLDEPVMMRKVNDFINGELKAYREKSRFQVIESRYLRMLPDHTGLLESDEAYVAAGDEGAHYEIMRLGSIVAIRLPSYFASDIRKLKVVSKADLLQRNPEKGKFFCGILAGIVISTKGNRSEADMMSGGDFDGDKAWCCWNDKIVNSIQKCPEHNQPCNPVKDPWKARSIKYSDFEWSSLIISYTMHHRYDKMQLGKIVTILGAMRDNCQTFSQVEVNDLARKAFIQVDNPFKSQWTEDDEMKYGTIRRPHWHPKAKQGTTYPSKRVLGQLFDMLDKAGGKDFNYNEIEPEMNVHIRRRIENAEKKDADRVKAVRDDMLKHLKTFNKTTKEWMARYDSDDEDESRLKNKTISMLYQQHRLEIKSVYEDDDTIDLYDVFAILYEQTYMLSREKMQRYNKKPYVFAWGVCHDILTRIIADGDAGGVAVTVVRGNDRRIFGK</sequence>
<dbReference type="InterPro" id="IPR007855">
    <property type="entry name" value="RDRP"/>
</dbReference>
<evidence type="ECO:0000259" key="2">
    <source>
        <dbReference type="Pfam" id="PF05183"/>
    </source>
</evidence>
<dbReference type="AlphaFoldDB" id="A0ABD3QL99"/>
<gene>
    <name evidence="3" type="ORF">HJC23_002310</name>
</gene>
<accession>A0ABD3QL99</accession>
<organism evidence="3 4">
    <name type="scientific">Cyclotella cryptica</name>
    <dbReference type="NCBI Taxonomy" id="29204"/>
    <lineage>
        <taxon>Eukaryota</taxon>
        <taxon>Sar</taxon>
        <taxon>Stramenopiles</taxon>
        <taxon>Ochrophyta</taxon>
        <taxon>Bacillariophyta</taxon>
        <taxon>Coscinodiscophyceae</taxon>
        <taxon>Thalassiosirophycidae</taxon>
        <taxon>Stephanodiscales</taxon>
        <taxon>Stephanodiscaceae</taxon>
        <taxon>Cyclotella</taxon>
    </lineage>
</organism>
<comment type="catalytic activity">
    <reaction evidence="1">
        <text>RNA(n) + a ribonucleoside 5'-triphosphate = RNA(n+1) + diphosphate</text>
        <dbReference type="Rhea" id="RHEA:21248"/>
        <dbReference type="Rhea" id="RHEA-COMP:14527"/>
        <dbReference type="Rhea" id="RHEA-COMP:17342"/>
        <dbReference type="ChEBI" id="CHEBI:33019"/>
        <dbReference type="ChEBI" id="CHEBI:61557"/>
        <dbReference type="ChEBI" id="CHEBI:140395"/>
        <dbReference type="EC" id="2.7.7.48"/>
    </reaction>
</comment>
<keyword evidence="1" id="KW-0694">RNA-binding</keyword>
<comment type="caution">
    <text evidence="3">The sequence shown here is derived from an EMBL/GenBank/DDBJ whole genome shotgun (WGS) entry which is preliminary data.</text>
</comment>
<dbReference type="EC" id="2.7.7.48" evidence="1"/>
<dbReference type="EMBL" id="JABMIG020000029">
    <property type="protein sequence ID" value="KAL3801017.1"/>
    <property type="molecule type" value="Genomic_DNA"/>
</dbReference>
<proteinExistence type="inferred from homology"/>